<dbReference type="InterPro" id="IPR050904">
    <property type="entry name" value="Adhesion/Biosynth-related"/>
</dbReference>
<dbReference type="PANTHER" id="PTHR10900:SF77">
    <property type="entry name" value="FI19380P1"/>
    <property type="match status" value="1"/>
</dbReference>
<dbReference type="AlphaFoldDB" id="A0A0D0BS36"/>
<dbReference type="Proteomes" id="UP000054485">
    <property type="component" value="Unassembled WGS sequence"/>
</dbReference>
<dbReference type="PANTHER" id="PTHR10900">
    <property type="entry name" value="PERIOSTIN-RELATED"/>
    <property type="match status" value="1"/>
</dbReference>
<feature type="transmembrane region" description="Helical" evidence="1">
    <location>
        <begin position="835"/>
        <end position="856"/>
    </location>
</feature>
<evidence type="ECO:0000313" key="4">
    <source>
        <dbReference type="EMBL" id="KIK48467.1"/>
    </source>
</evidence>
<keyword evidence="5" id="KW-1185">Reference proteome</keyword>
<feature type="chain" id="PRO_5002219719" evidence="2">
    <location>
        <begin position="21"/>
        <end position="884"/>
    </location>
</feature>
<sequence length="884" mass="97284">MRLWGCIPLTLLALVALSTTTQVAWNSDATIQSQTLVDVLNNDEDYSSLLSLLQKAKLIPTLNKLNGSTLFAPTNDAIKRHDLWRSALEYPNSLKDNLQEELRQQLFYHLLNFSVTEDPKDLTTLRVLETLHFPKFLDPPPNEPPPWMPIPESTLGNQSQKLRITSRDGVAWVGVDAFGKGGIEVKKQKVEAANGVVYGIADVLEVPPHLGRVLSHEPSLSYFQKVLTPSILNVINSTSELTLFMPVDSAWEELDSIERLYLESQFAADDLLRILNMHTVVEKSVRWSDTFGSTATLTTEYGSKLEVVVSEGKTTVSGTALSQPDIYASNGVLHLVSSLLVPPGALQLTPEKYLLALNCTSFISLIHSVNLTHLVNDTETQYTILAPKDDVLSLFKNDGLPKQGSDELKRMLQYHFFPGKWTPKKLVDGMLLESVLREPGLDGGRQVMHVEVNDDEKQDVPSRHIRFGGAGIIGEHIVINNTVVYFISSPLEPPVDPLQTALPSLELSSFLAAVFSTSIAEVIKKMPRATFLIPHNAAFKRLGKLVSDHLLAASSKADLENVIMHHIIDGIEYSQSLVNGSLRTFATFEGSDLQLERLSNSSLIVSPSGGWAGMKSALYPTNMLTETGVIHELSDLMIPRSVELNVGKLMKAAKATTMINMVTKAGFDWILNGTAPPEGSEWANNGLGGASWTLLCPTDDALKHYNLTQLLENIDILRALVSQHLIRTSPSVGESGLFDVFDVLNNNCPLPLEDLGEYHTLLSPSSAYGDIVFRALDDKVAQYMVGIKNARGTDKQADWARVLTWGRATTGGGTGGVITIDRMLVPYHPPWWIKYFAPSFVGALGVGSICLFFYAVRRVWKRDVTEATYEPVGGFGQDDSDESL</sequence>
<evidence type="ECO:0000259" key="3">
    <source>
        <dbReference type="PROSITE" id="PS50213"/>
    </source>
</evidence>
<dbReference type="InterPro" id="IPR000782">
    <property type="entry name" value="FAS1_domain"/>
</dbReference>
<evidence type="ECO:0000313" key="5">
    <source>
        <dbReference type="Proteomes" id="UP000054485"/>
    </source>
</evidence>
<evidence type="ECO:0000256" key="1">
    <source>
        <dbReference type="SAM" id="Phobius"/>
    </source>
</evidence>
<reference evidence="5" key="2">
    <citation type="submission" date="2015-01" db="EMBL/GenBank/DDBJ databases">
        <title>Evolutionary Origins and Diversification of the Mycorrhizal Mutualists.</title>
        <authorList>
            <consortium name="DOE Joint Genome Institute"/>
            <consortium name="Mycorrhizal Genomics Consortium"/>
            <person name="Kohler A."/>
            <person name="Kuo A."/>
            <person name="Nagy L.G."/>
            <person name="Floudas D."/>
            <person name="Copeland A."/>
            <person name="Barry K.W."/>
            <person name="Cichocki N."/>
            <person name="Veneault-Fourrey C."/>
            <person name="LaButti K."/>
            <person name="Lindquist E.A."/>
            <person name="Lipzen A."/>
            <person name="Lundell T."/>
            <person name="Morin E."/>
            <person name="Murat C."/>
            <person name="Riley R."/>
            <person name="Ohm R."/>
            <person name="Sun H."/>
            <person name="Tunlid A."/>
            <person name="Henrissat B."/>
            <person name="Grigoriev I.V."/>
            <person name="Hibbett D.S."/>
            <person name="Martin F."/>
        </authorList>
    </citation>
    <scope>NUCLEOTIDE SEQUENCE [LARGE SCALE GENOMIC DNA]</scope>
    <source>
        <strain evidence="5">UH-Slu-Lm8-n1</strain>
    </source>
</reference>
<dbReference type="FunCoup" id="A0A0D0BS36">
    <property type="interactions" value="21"/>
</dbReference>
<feature type="domain" description="FAS1" evidence="3">
    <location>
        <begin position="207"/>
        <end position="340"/>
    </location>
</feature>
<protein>
    <submittedName>
        <fullName evidence="4">Unplaced genomic scaffold CY34scaffold_7, whole genome shotgun sequence</fullName>
    </submittedName>
</protein>
<dbReference type="SUPFAM" id="SSF82153">
    <property type="entry name" value="FAS1 domain"/>
    <property type="match status" value="5"/>
</dbReference>
<keyword evidence="1" id="KW-1133">Transmembrane helix</keyword>
<reference evidence="4 5" key="1">
    <citation type="submission" date="2014-04" db="EMBL/GenBank/DDBJ databases">
        <authorList>
            <consortium name="DOE Joint Genome Institute"/>
            <person name="Kuo A."/>
            <person name="Ruytinx J."/>
            <person name="Rineau F."/>
            <person name="Colpaert J."/>
            <person name="Kohler A."/>
            <person name="Nagy L.G."/>
            <person name="Floudas D."/>
            <person name="Copeland A."/>
            <person name="Barry K.W."/>
            <person name="Cichocki N."/>
            <person name="Veneault-Fourrey C."/>
            <person name="LaButti K."/>
            <person name="Lindquist E.A."/>
            <person name="Lipzen A."/>
            <person name="Lundell T."/>
            <person name="Morin E."/>
            <person name="Murat C."/>
            <person name="Sun H."/>
            <person name="Tunlid A."/>
            <person name="Henrissat B."/>
            <person name="Grigoriev I.V."/>
            <person name="Hibbett D.S."/>
            <person name="Martin F."/>
            <person name="Nordberg H.P."/>
            <person name="Cantor M.N."/>
            <person name="Hua S.X."/>
        </authorList>
    </citation>
    <scope>NUCLEOTIDE SEQUENCE [LARGE SCALE GENOMIC DNA]</scope>
    <source>
        <strain evidence="4 5">UH-Slu-Lm8-n1</strain>
    </source>
</reference>
<dbReference type="GO" id="GO:0005615">
    <property type="term" value="C:extracellular space"/>
    <property type="evidence" value="ECO:0007669"/>
    <property type="project" value="TreeGrafter"/>
</dbReference>
<dbReference type="InParanoid" id="A0A0D0BS36"/>
<dbReference type="InterPro" id="IPR036378">
    <property type="entry name" value="FAS1_dom_sf"/>
</dbReference>
<dbReference type="OrthoDB" id="14252at2759"/>
<dbReference type="Gene3D" id="2.30.180.10">
    <property type="entry name" value="FAS1 domain"/>
    <property type="match status" value="5"/>
</dbReference>
<feature type="domain" description="FAS1" evidence="3">
    <location>
        <begin position="346"/>
        <end position="491"/>
    </location>
</feature>
<feature type="domain" description="FAS1" evidence="3">
    <location>
        <begin position="33"/>
        <end position="204"/>
    </location>
</feature>
<dbReference type="SMART" id="SM00554">
    <property type="entry name" value="FAS1"/>
    <property type="match status" value="5"/>
</dbReference>
<keyword evidence="1" id="KW-0812">Transmembrane</keyword>
<feature type="domain" description="FAS1" evidence="3">
    <location>
        <begin position="494"/>
        <end position="637"/>
    </location>
</feature>
<feature type="signal peptide" evidence="2">
    <location>
        <begin position="1"/>
        <end position="20"/>
    </location>
</feature>
<dbReference type="PROSITE" id="PS50213">
    <property type="entry name" value="FAS1"/>
    <property type="match status" value="4"/>
</dbReference>
<organism evidence="4 5">
    <name type="scientific">Suillus luteus UH-Slu-Lm8-n1</name>
    <dbReference type="NCBI Taxonomy" id="930992"/>
    <lineage>
        <taxon>Eukaryota</taxon>
        <taxon>Fungi</taxon>
        <taxon>Dikarya</taxon>
        <taxon>Basidiomycota</taxon>
        <taxon>Agaricomycotina</taxon>
        <taxon>Agaricomycetes</taxon>
        <taxon>Agaricomycetidae</taxon>
        <taxon>Boletales</taxon>
        <taxon>Suillineae</taxon>
        <taxon>Suillaceae</taxon>
        <taxon>Suillus</taxon>
    </lineage>
</organism>
<accession>A0A0D0BS36</accession>
<keyword evidence="1" id="KW-0472">Membrane</keyword>
<gene>
    <name evidence="4" type="ORF">CY34DRAFT_798292</name>
</gene>
<dbReference type="EMBL" id="KN835138">
    <property type="protein sequence ID" value="KIK48467.1"/>
    <property type="molecule type" value="Genomic_DNA"/>
</dbReference>
<evidence type="ECO:0000256" key="2">
    <source>
        <dbReference type="SAM" id="SignalP"/>
    </source>
</evidence>
<proteinExistence type="predicted"/>
<dbReference type="HOGENOM" id="CLU_003373_0_0_1"/>
<dbReference type="Pfam" id="PF02469">
    <property type="entry name" value="Fasciclin"/>
    <property type="match status" value="4"/>
</dbReference>
<dbReference type="STRING" id="930992.A0A0D0BS36"/>
<name>A0A0D0BS36_9AGAM</name>
<keyword evidence="2" id="KW-0732">Signal</keyword>